<organism evidence="3 4">
    <name type="scientific">Fulvimarina endophytica</name>
    <dbReference type="NCBI Taxonomy" id="2293836"/>
    <lineage>
        <taxon>Bacteria</taxon>
        <taxon>Pseudomonadati</taxon>
        <taxon>Pseudomonadota</taxon>
        <taxon>Alphaproteobacteria</taxon>
        <taxon>Hyphomicrobiales</taxon>
        <taxon>Aurantimonadaceae</taxon>
        <taxon>Fulvimarina</taxon>
    </lineage>
</organism>
<proteinExistence type="predicted"/>
<evidence type="ECO:0000256" key="1">
    <source>
        <dbReference type="SAM" id="MobiDB-lite"/>
    </source>
</evidence>
<gene>
    <name evidence="3" type="ORF">DYI37_07285</name>
</gene>
<feature type="region of interest" description="Disordered" evidence="1">
    <location>
        <begin position="1"/>
        <end position="21"/>
    </location>
</feature>
<comment type="caution">
    <text evidence="3">The sequence shown here is derived from an EMBL/GenBank/DDBJ whole genome shotgun (WGS) entry which is preliminary data.</text>
</comment>
<accession>A0A371X4J3</accession>
<dbReference type="Pfam" id="PF08972">
    <property type="entry name" value="DUF1902"/>
    <property type="match status" value="1"/>
</dbReference>
<feature type="domain" description="DUF1902" evidence="2">
    <location>
        <begin position="26"/>
        <end position="77"/>
    </location>
</feature>
<dbReference type="AlphaFoldDB" id="A0A371X4J3"/>
<reference evidence="3 4" key="1">
    <citation type="submission" date="2018-08" db="EMBL/GenBank/DDBJ databases">
        <title>Fulvimarina sp. 85, whole genome shotgun sequence.</title>
        <authorList>
            <person name="Tuo L."/>
        </authorList>
    </citation>
    <scope>NUCLEOTIDE SEQUENCE [LARGE SCALE GENOMIC DNA]</scope>
    <source>
        <strain evidence="3 4">85</strain>
    </source>
</reference>
<sequence length="105" mass="11541">MTSGDGLPILSRQPTKHGAQPMKRSFRVKAFWDAEAGVYVSESDIDGLHIEAETIEGFEAVMVESALDLILANHLTPEDLATTPLRDLIPAIFWERPEANVPRAA</sequence>
<dbReference type="EMBL" id="QURL01000003">
    <property type="protein sequence ID" value="RFC64155.1"/>
    <property type="molecule type" value="Genomic_DNA"/>
</dbReference>
<dbReference type="InterPro" id="IPR035069">
    <property type="entry name" value="TTHA1013/TTHA0281-like"/>
</dbReference>
<dbReference type="Proteomes" id="UP000264310">
    <property type="component" value="Unassembled WGS sequence"/>
</dbReference>
<evidence type="ECO:0000313" key="4">
    <source>
        <dbReference type="Proteomes" id="UP000264310"/>
    </source>
</evidence>
<keyword evidence="4" id="KW-1185">Reference proteome</keyword>
<dbReference type="Gene3D" id="3.30.2390.10">
    <property type="entry name" value="TTHA1013-like"/>
    <property type="match status" value="1"/>
</dbReference>
<dbReference type="InterPro" id="IPR015066">
    <property type="entry name" value="DUF1902"/>
</dbReference>
<dbReference type="SUPFAM" id="SSF143100">
    <property type="entry name" value="TTHA1013/TTHA0281-like"/>
    <property type="match status" value="1"/>
</dbReference>
<evidence type="ECO:0000259" key="2">
    <source>
        <dbReference type="Pfam" id="PF08972"/>
    </source>
</evidence>
<evidence type="ECO:0000313" key="3">
    <source>
        <dbReference type="EMBL" id="RFC64155.1"/>
    </source>
</evidence>
<protein>
    <submittedName>
        <fullName evidence="3">DUF1902 domain-containing protein</fullName>
    </submittedName>
</protein>
<name>A0A371X4J3_9HYPH</name>